<dbReference type="AlphaFoldDB" id="A0A376BZX1"/>
<dbReference type="EMBL" id="UFTJ01000001">
    <property type="protein sequence ID" value="SSZ47115.1"/>
    <property type="molecule type" value="Genomic_DNA"/>
</dbReference>
<evidence type="ECO:0000313" key="1">
    <source>
        <dbReference type="EMBL" id="SSZ47115.1"/>
    </source>
</evidence>
<protein>
    <submittedName>
        <fullName evidence="1">Uncharacterized protein</fullName>
    </submittedName>
</protein>
<reference evidence="1 2" key="1">
    <citation type="submission" date="2018-06" db="EMBL/GenBank/DDBJ databases">
        <authorList>
            <consortium name="Pathogen Informatics"/>
            <person name="Doyle S."/>
        </authorList>
    </citation>
    <scope>NUCLEOTIDE SEQUENCE [LARGE SCALE GENOMIC DNA]</scope>
    <source>
        <strain evidence="1 2">NCTC11661</strain>
    </source>
</reference>
<dbReference type="RefSeq" id="WP_002686476.1">
    <property type="nucleotide sequence ID" value="NZ_UFTJ01000001.1"/>
</dbReference>
<proteinExistence type="predicted"/>
<dbReference type="Proteomes" id="UP000255515">
    <property type="component" value="Unassembled WGS sequence"/>
</dbReference>
<evidence type="ECO:0000313" key="2">
    <source>
        <dbReference type="Proteomes" id="UP000255515"/>
    </source>
</evidence>
<sequence>MAIRYKKVYVDTNDITDEDIYKDVPIQEWEIHPRSINFNHTSGHSIPNNYSSQVTFAELWEWNDRQYHDVAFALEISFSGNIPWLKIQSDNLVNNEFTINNIESAKLDFIFQGINHLPIGTHSATIRLKAFWNKPTGKEFIEYSPVDINIVVHVNNGTNNGGGSTGGSTSNNNYLPTRHLLLDKNTGQITGDTTFTVDITGFVNAVVFDNPHYLTVTPQGNNTFKISASSTAQNVPIGTHQGMIKIEKRSPARDELVFIPTITEVVGLQSNDFLVSPTEFTFKESKNIGQSKTVTAQLFNPNQLTISALSYPHFISSVNISNSTVSFTTVNASLLPLGVHEGFIVLKSGALQKQIKVKLEVFQNFTSELVDEPYYFALDKKKITIQPSKPEASYIVMELDMIYQGFGEFRREKQSYRFPFFNDKIELFPGEEIQDFFIRLSAISQTLNAQYQYHLAVVNLIFKEYDSNDNEITQFKLNNILFAPGKRPKCFPVYTDFKRRRTYTHSKIRLNGDMLENRFSFLGMEPMDTKNEVYAFDFNRNRFEDKKPLEIYGIHFIPFPNPDNGKVIHLFFENQNLVLDWFSCPGYFHKKYDFNHVINEDSGEKYATLETENLVLNTGWILREEIELVNAIIKSRICFIIIDNEVIKARPMSKKNEMYDTEENLFSMDLEFNIKQNER</sequence>
<organism evidence="1 2">
    <name type="scientific">Bergeyella zoohelcum</name>
    <dbReference type="NCBI Taxonomy" id="1015"/>
    <lineage>
        <taxon>Bacteria</taxon>
        <taxon>Pseudomonadati</taxon>
        <taxon>Bacteroidota</taxon>
        <taxon>Flavobacteriia</taxon>
        <taxon>Flavobacteriales</taxon>
        <taxon>Weeksellaceae</taxon>
        <taxon>Bergeyella</taxon>
    </lineage>
</organism>
<accession>A0A376BZX1</accession>
<gene>
    <name evidence="1" type="ORF">NCTC11661_00781</name>
</gene>
<name>A0A376BZX1_9FLAO</name>